<keyword evidence="3" id="KW-1185">Reference proteome</keyword>
<dbReference type="PANTHER" id="PTHR31286:SF99">
    <property type="entry name" value="DUF4283 DOMAIN-CONTAINING PROTEIN"/>
    <property type="match status" value="1"/>
</dbReference>
<proteinExistence type="predicted"/>
<reference evidence="2" key="1">
    <citation type="journal article" date="2022" name="Int. J. Mol. Sci.">
        <title>Draft Genome of Tanacetum Coccineum: Genomic Comparison of Closely Related Tanacetum-Family Plants.</title>
        <authorList>
            <person name="Yamashiro T."/>
            <person name="Shiraishi A."/>
            <person name="Nakayama K."/>
            <person name="Satake H."/>
        </authorList>
    </citation>
    <scope>NUCLEOTIDE SEQUENCE</scope>
</reference>
<reference evidence="2" key="2">
    <citation type="submission" date="2022-01" db="EMBL/GenBank/DDBJ databases">
        <authorList>
            <person name="Yamashiro T."/>
            <person name="Shiraishi A."/>
            <person name="Satake H."/>
            <person name="Nakayama K."/>
        </authorList>
    </citation>
    <scope>NUCLEOTIDE SEQUENCE</scope>
</reference>
<keyword evidence="2" id="KW-0695">RNA-directed DNA polymerase</keyword>
<evidence type="ECO:0000259" key="1">
    <source>
        <dbReference type="Pfam" id="PF14111"/>
    </source>
</evidence>
<dbReference type="InterPro" id="IPR040256">
    <property type="entry name" value="At4g02000-like"/>
</dbReference>
<evidence type="ECO:0000313" key="3">
    <source>
        <dbReference type="Proteomes" id="UP001151760"/>
    </source>
</evidence>
<dbReference type="GO" id="GO:0003964">
    <property type="term" value="F:RNA-directed DNA polymerase activity"/>
    <property type="evidence" value="ECO:0007669"/>
    <property type="project" value="UniProtKB-KW"/>
</dbReference>
<keyword evidence="2" id="KW-0548">Nucleotidyltransferase</keyword>
<accession>A0ABQ5HZS2</accession>
<dbReference type="InterPro" id="IPR025558">
    <property type="entry name" value="DUF4283"/>
</dbReference>
<protein>
    <submittedName>
        <fullName evidence="2">Reverse transcriptase domain-containing protein</fullName>
    </submittedName>
</protein>
<comment type="caution">
    <text evidence="2">The sequence shown here is derived from an EMBL/GenBank/DDBJ whole genome shotgun (WGS) entry which is preliminary data.</text>
</comment>
<name>A0ABQ5HZS2_9ASTR</name>
<dbReference type="Proteomes" id="UP001151760">
    <property type="component" value="Unassembled WGS sequence"/>
</dbReference>
<organism evidence="2 3">
    <name type="scientific">Tanacetum coccineum</name>
    <dbReference type="NCBI Taxonomy" id="301880"/>
    <lineage>
        <taxon>Eukaryota</taxon>
        <taxon>Viridiplantae</taxon>
        <taxon>Streptophyta</taxon>
        <taxon>Embryophyta</taxon>
        <taxon>Tracheophyta</taxon>
        <taxon>Spermatophyta</taxon>
        <taxon>Magnoliopsida</taxon>
        <taxon>eudicotyledons</taxon>
        <taxon>Gunneridae</taxon>
        <taxon>Pentapetalae</taxon>
        <taxon>asterids</taxon>
        <taxon>campanulids</taxon>
        <taxon>Asterales</taxon>
        <taxon>Asteraceae</taxon>
        <taxon>Asteroideae</taxon>
        <taxon>Anthemideae</taxon>
        <taxon>Anthemidinae</taxon>
        <taxon>Tanacetum</taxon>
    </lineage>
</organism>
<evidence type="ECO:0000313" key="2">
    <source>
        <dbReference type="EMBL" id="GJT93298.1"/>
    </source>
</evidence>
<dbReference type="EMBL" id="BQNB010020189">
    <property type="protein sequence ID" value="GJT93298.1"/>
    <property type="molecule type" value="Genomic_DNA"/>
</dbReference>
<keyword evidence="2" id="KW-0808">Transferase</keyword>
<sequence>MERGFLSQKGSRVGKVVMENLVSMADKSVEGRKHVNVVNAGLESFPTLSETYGIQSSACNKENMNDVGNTMGTTPIGNTPGKSSYANVIGESSKKAVNIRTLFTPGGTGLMLLCRNTCGKFGLVKSMLNSSSGLFSFQFSSTDGLNSMLENGQWFICNHPLILRKWNPDVDLLKEDVRNVLVWVKLHGVPIMAFSEDCLSAIATKLSTLLMLDSDTSDMCLQSWGRSSYARVMIELWADIELKYNIMVVMPKIMVEGCRGGNGDGGDGGGDEIRMTTVVVASDMVAAVVAIVVGGVVVRGDREPFDADAGRKCGDTVNINATDKHSNIDRVSELSFVHENVSMHGINNILSEEKTHSNDSFKIYEILNRNNENTGQSRDDELQYPPCVGSTSGIRACALRYFDLEVMELENTQNNALAKLPMLKLGEYEMWEIRIKQYFQIHDYALWEVIENGNSWVPIPVTA</sequence>
<feature type="domain" description="DUF4283" evidence="1">
    <location>
        <begin position="131"/>
        <end position="172"/>
    </location>
</feature>
<dbReference type="Pfam" id="PF14111">
    <property type="entry name" value="DUF4283"/>
    <property type="match status" value="1"/>
</dbReference>
<gene>
    <name evidence="2" type="ORF">Tco_1082143</name>
</gene>
<dbReference type="PANTHER" id="PTHR31286">
    <property type="entry name" value="GLYCINE-RICH CELL WALL STRUCTURAL PROTEIN 1.8-LIKE"/>
    <property type="match status" value="1"/>
</dbReference>